<dbReference type="PANTHER" id="PTHR43788">
    <property type="entry name" value="DNA2/NAM7 HELICASE FAMILY MEMBER"/>
    <property type="match status" value="1"/>
</dbReference>
<dbReference type="EMBL" id="DAEPXK010000090">
    <property type="protein sequence ID" value="HBH1544508.1"/>
    <property type="molecule type" value="Genomic_DNA"/>
</dbReference>
<reference evidence="4" key="1">
    <citation type="journal article" date="2018" name="Genome Biol.">
        <title>SKESA: strategic k-mer extension for scrupulous assemblies.</title>
        <authorList>
            <person name="Souvorov A."/>
            <person name="Agarwala R."/>
            <person name="Lipman D.J."/>
        </authorList>
    </citation>
    <scope>NUCLEOTIDE SEQUENCE</scope>
    <source>
        <strain evidence="4">HN1000</strain>
    </source>
</reference>
<dbReference type="Pfam" id="PF18335">
    <property type="entry name" value="SH3_13"/>
    <property type="match status" value="1"/>
</dbReference>
<dbReference type="Proteomes" id="UP000878956">
    <property type="component" value="Unassembled WGS sequence"/>
</dbReference>
<dbReference type="PANTHER" id="PTHR43788:SF6">
    <property type="entry name" value="DNA HELICASE B"/>
    <property type="match status" value="1"/>
</dbReference>
<dbReference type="InterPro" id="IPR041451">
    <property type="entry name" value="RecD2_SH13"/>
</dbReference>
<dbReference type="InterPro" id="IPR003593">
    <property type="entry name" value="AAA+_ATPase"/>
</dbReference>
<feature type="domain" description="AAA+ ATPase" evidence="3">
    <location>
        <begin position="351"/>
        <end position="490"/>
    </location>
</feature>
<dbReference type="InterPro" id="IPR050534">
    <property type="entry name" value="Coronavir_polyprotein_1ab"/>
</dbReference>
<comment type="caution">
    <text evidence="4">The sequence shown here is derived from an EMBL/GenBank/DDBJ whole genome shotgun (WGS) entry which is preliminary data.</text>
</comment>
<dbReference type="CDD" id="cd17933">
    <property type="entry name" value="DEXSc_RecD-like"/>
    <property type="match status" value="1"/>
</dbReference>
<evidence type="ECO:0000313" key="4">
    <source>
        <dbReference type="EMBL" id="HBH1544508.1"/>
    </source>
</evidence>
<sequence length="754" mass="87126">MEYYIKFVIKKINYRDNEKRYSICKAILKNKIDNNSTQEITVKGFFPILYEGDEYEGKVTKKFDDIYGDFFYLEEIPKIIIPESKKTLAEFINKRVKGLSLKKSLEIVEILGMGVLKLIKNDYRILLTVPKITEKKAKLIYQQLIEFENFQELAFFIQGMGIATRVAIKVYETYGELSLPKILNNPYSICTNGNIKFIYADKIANNLGLSADNQKRVVCAILEYLNYRTDNNGDMCIYRDMVFSNLNRFLNRFSSYSNNNISEDQIKFALEELEALKLVIIEKDEKGNTYIYKSFYNYVENNIVNNIKNLLNKPKSEFLQKKDINNFISYYESTFFTLDLKRKEALNTVLNSKLSIITGGPGTGKTFLTNIIVNCLKYINPKVKIRLLAPTGKASNRMKELIKMESSTIHRGLKINPYKNTELEEITEDVVIIDEASMIDASLFDKLISKINENTMVIIVGDVDQLPSVGAGLILKDLIDSNIIPVVKLNKIFRQSKDSSIILNSHKVNSGLLTTSRDGIDILNKTGSDFIFWKESNIFKIKSNILRSIKCLMEKYNFKFEDIYILTPLKLNEIGVKEINRVLQQEFNPKSSNPEYVIDNYNCFRIGDRVMQNSNNYNLGVFNGDIGFIRKIYTKVSQKGILEYEIEVEYKIHDKNVIYTEDLIDELELSYAMTIHKSQGSEFPAVIMPIHHSQRTSLNRNLIYTGMTRAKEKLIMIGEEEALNYSIEQTKSLNRISRLREKLERLKLENKIAS</sequence>
<keyword evidence="2" id="KW-0067">ATP-binding</keyword>
<dbReference type="InterPro" id="IPR027417">
    <property type="entry name" value="P-loop_NTPase"/>
</dbReference>
<dbReference type="InterPro" id="IPR027785">
    <property type="entry name" value="UvrD-like_helicase_C"/>
</dbReference>
<dbReference type="AlphaFoldDB" id="A0AAN5VQB6"/>
<keyword evidence="1" id="KW-0547">Nucleotide-binding</keyword>
<accession>A0AAN5VQB6</accession>
<evidence type="ECO:0000256" key="2">
    <source>
        <dbReference type="ARBA" id="ARBA00022840"/>
    </source>
</evidence>
<dbReference type="Gene3D" id="2.30.30.940">
    <property type="match status" value="1"/>
</dbReference>
<dbReference type="Gene3D" id="1.10.10.2220">
    <property type="match status" value="1"/>
</dbReference>
<dbReference type="RefSeq" id="WP_022619608.1">
    <property type="nucleotide sequence ID" value="NZ_FUQT01000003.1"/>
</dbReference>
<dbReference type="GO" id="GO:0006310">
    <property type="term" value="P:DNA recombination"/>
    <property type="evidence" value="ECO:0007669"/>
    <property type="project" value="TreeGrafter"/>
</dbReference>
<gene>
    <name evidence="4" type="ORF">KRM00_004061</name>
</gene>
<proteinExistence type="predicted"/>
<evidence type="ECO:0000313" key="5">
    <source>
        <dbReference type="Proteomes" id="UP000878956"/>
    </source>
</evidence>
<dbReference type="Pfam" id="PF13538">
    <property type="entry name" value="UvrD_C_2"/>
    <property type="match status" value="1"/>
</dbReference>
<dbReference type="InterPro" id="IPR029493">
    <property type="entry name" value="RecD2-like_HHH"/>
</dbReference>
<dbReference type="GO" id="GO:0005524">
    <property type="term" value="F:ATP binding"/>
    <property type="evidence" value="ECO:0007669"/>
    <property type="project" value="UniProtKB-KW"/>
</dbReference>
<reference evidence="4" key="2">
    <citation type="submission" date="2021-06" db="EMBL/GenBank/DDBJ databases">
        <authorList>
            <consortium name="NCBI Pathogen Detection Project"/>
        </authorList>
    </citation>
    <scope>NUCLEOTIDE SEQUENCE</scope>
    <source>
        <strain evidence="4">HN1000</strain>
    </source>
</reference>
<dbReference type="CDD" id="cd18809">
    <property type="entry name" value="SF1_C_RecD"/>
    <property type="match status" value="1"/>
</dbReference>
<organism evidence="4 5">
    <name type="scientific">Clostridioides difficile</name>
    <name type="common">Peptoclostridium difficile</name>
    <dbReference type="NCBI Taxonomy" id="1496"/>
    <lineage>
        <taxon>Bacteria</taxon>
        <taxon>Bacillati</taxon>
        <taxon>Bacillota</taxon>
        <taxon>Clostridia</taxon>
        <taxon>Peptostreptococcales</taxon>
        <taxon>Peptostreptococcaceae</taxon>
        <taxon>Clostridioides</taxon>
    </lineage>
</organism>
<evidence type="ECO:0000259" key="3">
    <source>
        <dbReference type="SMART" id="SM00382"/>
    </source>
</evidence>
<protein>
    <submittedName>
        <fullName evidence="4">AAA family ATPase</fullName>
    </submittedName>
</protein>
<evidence type="ECO:0000256" key="1">
    <source>
        <dbReference type="ARBA" id="ARBA00022741"/>
    </source>
</evidence>
<dbReference type="Gene3D" id="3.40.50.300">
    <property type="entry name" value="P-loop containing nucleotide triphosphate hydrolases"/>
    <property type="match status" value="2"/>
</dbReference>
<dbReference type="Pfam" id="PF13245">
    <property type="entry name" value="AAA_19"/>
    <property type="match status" value="1"/>
</dbReference>
<dbReference type="SUPFAM" id="SSF52540">
    <property type="entry name" value="P-loop containing nucleoside triphosphate hydrolases"/>
    <property type="match status" value="1"/>
</dbReference>
<name>A0AAN5VQB6_CLODI</name>
<dbReference type="GO" id="GO:0009338">
    <property type="term" value="C:exodeoxyribonuclease V complex"/>
    <property type="evidence" value="ECO:0007669"/>
    <property type="project" value="TreeGrafter"/>
</dbReference>
<dbReference type="Pfam" id="PF14490">
    <property type="entry name" value="HHH_RecD2"/>
    <property type="match status" value="1"/>
</dbReference>
<dbReference type="SMART" id="SM00382">
    <property type="entry name" value="AAA"/>
    <property type="match status" value="1"/>
</dbReference>
<dbReference type="GO" id="GO:0017116">
    <property type="term" value="F:single-stranded DNA helicase activity"/>
    <property type="evidence" value="ECO:0007669"/>
    <property type="project" value="TreeGrafter"/>
</dbReference>